<dbReference type="InterPro" id="IPR001611">
    <property type="entry name" value="Leu-rich_rpt"/>
</dbReference>
<evidence type="ECO:0000313" key="2">
    <source>
        <dbReference type="Proteomes" id="UP001151760"/>
    </source>
</evidence>
<dbReference type="Gene3D" id="3.80.10.10">
    <property type="entry name" value="Ribonuclease Inhibitor"/>
    <property type="match status" value="2"/>
</dbReference>
<sequence length="219" mass="25241">MACLRFTTNFDELPNLKGFMLDNCRLLEEIHPSIGYSKSLEFIEIETCYSLKIFPSITWSTKLNTVKILYCPNLVKVSKTQQGSPDMIQRELSPYSRYPTNLEIQQVHIDVIERDVLLPHKQYPTKPRKRFGFRMCCCNDFGSDTELNTQPHKLEDLRLPYYNINHIGLQLSHIGLRKLYLNHCDLRNADIKSAVGVLPNLQELDLSGNMFSEVKTSGA</sequence>
<proteinExistence type="predicted"/>
<dbReference type="Proteomes" id="UP001151760">
    <property type="component" value="Unassembled WGS sequence"/>
</dbReference>
<protein>
    <submittedName>
        <fullName evidence="1">TMV resistance protein N-like protein isoform X1</fullName>
    </submittedName>
</protein>
<accession>A0ABQ5J4X6</accession>
<gene>
    <name evidence="1" type="ORF">Tco_1123889</name>
</gene>
<reference evidence="1" key="2">
    <citation type="submission" date="2022-01" db="EMBL/GenBank/DDBJ databases">
        <authorList>
            <person name="Yamashiro T."/>
            <person name="Shiraishi A."/>
            <person name="Satake H."/>
            <person name="Nakayama K."/>
        </authorList>
    </citation>
    <scope>NUCLEOTIDE SEQUENCE</scope>
</reference>
<dbReference type="EMBL" id="BQNB010021541">
    <property type="protein sequence ID" value="GJU07459.1"/>
    <property type="molecule type" value="Genomic_DNA"/>
</dbReference>
<reference evidence="1" key="1">
    <citation type="journal article" date="2022" name="Int. J. Mol. Sci.">
        <title>Draft Genome of Tanacetum Coccineum: Genomic Comparison of Closely Related Tanacetum-Family Plants.</title>
        <authorList>
            <person name="Yamashiro T."/>
            <person name="Shiraishi A."/>
            <person name="Nakayama K."/>
            <person name="Satake H."/>
        </authorList>
    </citation>
    <scope>NUCLEOTIDE SEQUENCE</scope>
</reference>
<dbReference type="Pfam" id="PF00560">
    <property type="entry name" value="LRR_1"/>
    <property type="match status" value="1"/>
</dbReference>
<comment type="caution">
    <text evidence="1">The sequence shown here is derived from an EMBL/GenBank/DDBJ whole genome shotgun (WGS) entry which is preliminary data.</text>
</comment>
<dbReference type="InterPro" id="IPR032675">
    <property type="entry name" value="LRR_dom_sf"/>
</dbReference>
<organism evidence="1 2">
    <name type="scientific">Tanacetum coccineum</name>
    <dbReference type="NCBI Taxonomy" id="301880"/>
    <lineage>
        <taxon>Eukaryota</taxon>
        <taxon>Viridiplantae</taxon>
        <taxon>Streptophyta</taxon>
        <taxon>Embryophyta</taxon>
        <taxon>Tracheophyta</taxon>
        <taxon>Spermatophyta</taxon>
        <taxon>Magnoliopsida</taxon>
        <taxon>eudicotyledons</taxon>
        <taxon>Gunneridae</taxon>
        <taxon>Pentapetalae</taxon>
        <taxon>asterids</taxon>
        <taxon>campanulids</taxon>
        <taxon>Asterales</taxon>
        <taxon>Asteraceae</taxon>
        <taxon>Asteroideae</taxon>
        <taxon>Anthemideae</taxon>
        <taxon>Anthemidinae</taxon>
        <taxon>Tanacetum</taxon>
    </lineage>
</organism>
<dbReference type="SUPFAM" id="SSF52047">
    <property type="entry name" value="RNI-like"/>
    <property type="match status" value="1"/>
</dbReference>
<keyword evidence="2" id="KW-1185">Reference proteome</keyword>
<evidence type="ECO:0000313" key="1">
    <source>
        <dbReference type="EMBL" id="GJU07459.1"/>
    </source>
</evidence>
<name>A0ABQ5J4X6_9ASTR</name>